<organism evidence="4">
    <name type="scientific">Metarhizium acridum (strain CQMa 102)</name>
    <dbReference type="NCBI Taxonomy" id="655827"/>
    <lineage>
        <taxon>Eukaryota</taxon>
        <taxon>Fungi</taxon>
        <taxon>Dikarya</taxon>
        <taxon>Ascomycota</taxon>
        <taxon>Pezizomycotina</taxon>
        <taxon>Sordariomycetes</taxon>
        <taxon>Hypocreomycetidae</taxon>
        <taxon>Hypocreales</taxon>
        <taxon>Clavicipitaceae</taxon>
        <taxon>Metarhizium</taxon>
    </lineage>
</organism>
<feature type="compositionally biased region" description="Basic residues" evidence="1">
    <location>
        <begin position="327"/>
        <end position="337"/>
    </location>
</feature>
<proteinExistence type="predicted"/>
<dbReference type="InterPro" id="IPR019622">
    <property type="entry name" value="Rrn9_dom"/>
</dbReference>
<reference evidence="3 4" key="1">
    <citation type="journal article" date="2011" name="PLoS Genet.">
        <title>Genome sequencing and comparative transcriptomics of the model entomopathogenic fungi Metarhizium anisopliae and M. acridum.</title>
        <authorList>
            <person name="Gao Q."/>
            <person name="Jin K."/>
            <person name="Ying S.H."/>
            <person name="Zhang Y."/>
            <person name="Xiao G."/>
            <person name="Shang Y."/>
            <person name="Duan Z."/>
            <person name="Hu X."/>
            <person name="Xie X.Q."/>
            <person name="Zhou G."/>
            <person name="Peng G."/>
            <person name="Luo Z."/>
            <person name="Huang W."/>
            <person name="Wang B."/>
            <person name="Fang W."/>
            <person name="Wang S."/>
            <person name="Zhong Y."/>
            <person name="Ma L.J."/>
            <person name="St Leger R.J."/>
            <person name="Zhao G.P."/>
            <person name="Pei Y."/>
            <person name="Feng M.G."/>
            <person name="Xia Y."/>
            <person name="Wang C."/>
        </authorList>
    </citation>
    <scope>NUCLEOTIDE SEQUENCE [LARGE SCALE GENOMIC DNA]</scope>
    <source>
        <strain evidence="3 4">CQMa 102</strain>
    </source>
</reference>
<name>E9EBL6_METAQ</name>
<feature type="domain" description="Rrn9" evidence="2">
    <location>
        <begin position="55"/>
        <end position="114"/>
    </location>
</feature>
<dbReference type="GeneID" id="19251575"/>
<feature type="compositionally biased region" description="Low complexity" evidence="1">
    <location>
        <begin position="479"/>
        <end position="491"/>
    </location>
</feature>
<dbReference type="InParanoid" id="E9EBL6"/>
<dbReference type="Gene3D" id="3.30.160.60">
    <property type="entry name" value="Classic Zinc Finger"/>
    <property type="match status" value="1"/>
</dbReference>
<keyword evidence="4" id="KW-1185">Reference proteome</keyword>
<dbReference type="HOGENOM" id="CLU_017870_1_0_1"/>
<feature type="region of interest" description="Disordered" evidence="1">
    <location>
        <begin position="466"/>
        <end position="533"/>
    </location>
</feature>
<feature type="compositionally biased region" description="Acidic residues" evidence="1">
    <location>
        <begin position="620"/>
        <end position="629"/>
    </location>
</feature>
<evidence type="ECO:0000313" key="4">
    <source>
        <dbReference type="Proteomes" id="UP000002499"/>
    </source>
</evidence>
<feature type="compositionally biased region" description="Low complexity" evidence="1">
    <location>
        <begin position="166"/>
        <end position="182"/>
    </location>
</feature>
<dbReference type="Proteomes" id="UP000002499">
    <property type="component" value="Unassembled WGS sequence"/>
</dbReference>
<dbReference type="AlphaFoldDB" id="E9EBL6"/>
<protein>
    <recommendedName>
        <fullName evidence="2">Rrn9 domain-containing protein</fullName>
    </recommendedName>
</protein>
<dbReference type="KEGG" id="maw:19251575"/>
<dbReference type="STRING" id="655827.E9EBL6"/>
<dbReference type="Pfam" id="PF10680">
    <property type="entry name" value="RRN9"/>
    <property type="match status" value="1"/>
</dbReference>
<feature type="region of interest" description="Disordered" evidence="1">
    <location>
        <begin position="164"/>
        <end position="224"/>
    </location>
</feature>
<feature type="compositionally biased region" description="Basic residues" evidence="1">
    <location>
        <begin position="297"/>
        <end position="310"/>
    </location>
</feature>
<dbReference type="OrthoDB" id="5412288at2759"/>
<feature type="compositionally biased region" description="Basic and acidic residues" evidence="1">
    <location>
        <begin position="338"/>
        <end position="350"/>
    </location>
</feature>
<evidence type="ECO:0000313" key="3">
    <source>
        <dbReference type="EMBL" id="EFY86666.1"/>
    </source>
</evidence>
<accession>E9EBL6</accession>
<evidence type="ECO:0000256" key="1">
    <source>
        <dbReference type="SAM" id="MobiDB-lite"/>
    </source>
</evidence>
<dbReference type="eggNOG" id="ENOG502SFXK">
    <property type="taxonomic scope" value="Eukaryota"/>
</dbReference>
<feature type="compositionally biased region" description="Polar residues" evidence="1">
    <location>
        <begin position="500"/>
        <end position="515"/>
    </location>
</feature>
<sequence length="635" mass="72167">MEENQPTNWDLDTDEIASVASEDLYENRPNRWKGPKSTWREFTREERLLWRSMQQLVDKDLAVHLYDAFALKRQGRDQATARNLTIKTGDAQDIVWAPPKVWTAWPLKEKHISAEGLFQKQNDEEEKFTLRKVENRMPSTELQDELAATVLRLAKERYQRRSWNRPLHPSIESPSSPLPSISKDQSEDELSLPSSPPLSSMSAGSEEMSLYHGEDGSSNHDEEEDLENFHVGNEKTYEPTISSNDDLSNLLLRPSVRHILTQLDRTLTILHNARVAGLNYLSESDSSTEGDSEAGTPRKRGRRGRPKRTPRPGEELSSSEQLNLQGPRRRGRPRKVHTPREGETEEEMRYRVAREGHRRLPITAADRDAAFEAWLQEGYRREREQSRTKAESEEPVAQEITGETNVERKLHRWGLRDWSDVVGAAALAGFSDAVIARTTKRCADLFGQGMVIRRLDEVPSTRVPAFTSKEYRPSKIQLPSSSAESESEPSATLPQRRITSRQASVARSPTASSPATPRGRSLSQSGSRSCSRSSAGFLFCPIPTCDRATMGFSRRANLRRHMTLVHQGHTSEENDSDDEVVGGVHVDGFLKTFYPHRGWRGEDVLARKRKRYYRRRSVSVDEDDDEGASDESWRG</sequence>
<dbReference type="OMA" id="WTAWPLK"/>
<evidence type="ECO:0000259" key="2">
    <source>
        <dbReference type="Pfam" id="PF10680"/>
    </source>
</evidence>
<feature type="region of interest" description="Disordered" evidence="1">
    <location>
        <begin position="616"/>
        <end position="635"/>
    </location>
</feature>
<gene>
    <name evidence="3" type="ORF">MAC_07264</name>
</gene>
<feature type="region of interest" description="Disordered" evidence="1">
    <location>
        <begin position="282"/>
        <end position="350"/>
    </location>
</feature>
<feature type="compositionally biased region" description="Low complexity" evidence="1">
    <location>
        <begin position="191"/>
        <end position="206"/>
    </location>
</feature>
<dbReference type="EMBL" id="GL698541">
    <property type="protein sequence ID" value="EFY86666.1"/>
    <property type="molecule type" value="Genomic_DNA"/>
</dbReference>
<feature type="compositionally biased region" description="Low complexity" evidence="1">
    <location>
        <begin position="518"/>
        <end position="533"/>
    </location>
</feature>